<dbReference type="EMBL" id="JACATN010000008">
    <property type="protein sequence ID" value="MBT2163472.1"/>
    <property type="molecule type" value="Genomic_DNA"/>
</dbReference>
<keyword evidence="2" id="KW-1185">Reference proteome</keyword>
<protein>
    <submittedName>
        <fullName evidence="1">Uncharacterized protein</fullName>
    </submittedName>
</protein>
<reference evidence="2" key="2">
    <citation type="submission" date="2023-07" db="EMBL/GenBank/DDBJ databases">
        <title>Zobellia barbeyronii sp. nov., a new marine flavobacterium, isolated from green and red algae.</title>
        <authorList>
            <person name="Nedashkovskaya O.I."/>
            <person name="Otstavnykh N."/>
            <person name="Zhukova N."/>
            <person name="Guzev K."/>
            <person name="Chausova V."/>
            <person name="Tekutyeva L."/>
            <person name="Mikhailov V."/>
            <person name="Isaeva M."/>
        </authorList>
    </citation>
    <scope>NUCLEOTIDE SEQUENCE [LARGE SCALE GENOMIC DNA]</scope>
    <source>
        <strain evidence="2">KMM 6746</strain>
    </source>
</reference>
<organism evidence="1 2">
    <name type="scientific">Zobellia barbeyronii</name>
    <dbReference type="NCBI Taxonomy" id="2748009"/>
    <lineage>
        <taxon>Bacteria</taxon>
        <taxon>Pseudomonadati</taxon>
        <taxon>Bacteroidota</taxon>
        <taxon>Flavobacteriia</taxon>
        <taxon>Flavobacteriales</taxon>
        <taxon>Flavobacteriaceae</taxon>
        <taxon>Zobellia</taxon>
    </lineage>
</organism>
<reference evidence="1 2" key="1">
    <citation type="submission" date="2020-06" db="EMBL/GenBank/DDBJ databases">
        <authorList>
            <person name="Isaeva M.P."/>
            <person name="Chernysheva N.Y."/>
        </authorList>
    </citation>
    <scope>NUCLEOTIDE SEQUENCE [LARGE SCALE GENOMIC DNA]</scope>
    <source>
        <strain evidence="1 2">KMM 6746</strain>
    </source>
</reference>
<dbReference type="RefSeq" id="WP_214613419.1">
    <property type="nucleotide sequence ID" value="NZ_JACATN010000008.1"/>
</dbReference>
<dbReference type="Proteomes" id="UP000740413">
    <property type="component" value="Unassembled WGS sequence"/>
</dbReference>
<gene>
    <name evidence="1" type="ORF">HW347_19530</name>
</gene>
<evidence type="ECO:0000313" key="1">
    <source>
        <dbReference type="EMBL" id="MBT2163472.1"/>
    </source>
</evidence>
<proteinExistence type="predicted"/>
<accession>A0ABS5WJ95</accession>
<evidence type="ECO:0000313" key="2">
    <source>
        <dbReference type="Proteomes" id="UP000740413"/>
    </source>
</evidence>
<sequence length="126" mass="14453">MKKFDCPSSPPMPNSKLLGVFNEETNRMEILPEPVPIDEDIRKELERFGDKKMKTVRLTNTCATKACGQWNGHKCTLIGGILEKIEEKKREKGLQDCSIRPTCRWYAQEKEEACKVCTLVQYDQAS</sequence>
<comment type="caution">
    <text evidence="1">The sequence shown here is derived from an EMBL/GenBank/DDBJ whole genome shotgun (WGS) entry which is preliminary data.</text>
</comment>
<name>A0ABS5WJ95_9FLAO</name>